<accession>A0ABU7MQ81</accession>
<comment type="caution">
    <text evidence="2">The sequence shown here is derived from an EMBL/GenBank/DDBJ whole genome shotgun (WGS) entry which is preliminary data.</text>
</comment>
<protein>
    <submittedName>
        <fullName evidence="2">Acyl-CoA carboxylase subunit epsilon</fullName>
    </submittedName>
</protein>
<dbReference type="RefSeq" id="WP_330503781.1">
    <property type="nucleotide sequence ID" value="NZ_JAZDUE010000003.1"/>
</dbReference>
<evidence type="ECO:0000313" key="2">
    <source>
        <dbReference type="EMBL" id="MEE4022482.1"/>
    </source>
</evidence>
<gene>
    <name evidence="2" type="ORF">V1Y59_05265</name>
</gene>
<dbReference type="EMBL" id="JAZDUE010000003">
    <property type="protein sequence ID" value="MEE4022482.1"/>
    <property type="molecule type" value="Genomic_DNA"/>
</dbReference>
<organism evidence="2 3">
    <name type="scientific">Gordonia prachuapensis</name>
    <dbReference type="NCBI Taxonomy" id="3115651"/>
    <lineage>
        <taxon>Bacteria</taxon>
        <taxon>Bacillati</taxon>
        <taxon>Actinomycetota</taxon>
        <taxon>Actinomycetes</taxon>
        <taxon>Mycobacteriales</taxon>
        <taxon>Gordoniaceae</taxon>
        <taxon>Gordonia</taxon>
    </lineage>
</organism>
<keyword evidence="3" id="KW-1185">Reference proteome</keyword>
<sequence>MSDDIDTTDATDTASPAAAPFLRVVRGNPSDEEVAALVAVVAAAAGSGEPGPAETGPRDDWGRPVDLLRPIWGAPGSFTNQRW</sequence>
<proteinExistence type="predicted"/>
<name>A0ABU7MQ81_9ACTN</name>
<feature type="compositionally biased region" description="Low complexity" evidence="1">
    <location>
        <begin position="45"/>
        <end position="55"/>
    </location>
</feature>
<evidence type="ECO:0000256" key="1">
    <source>
        <dbReference type="SAM" id="MobiDB-lite"/>
    </source>
</evidence>
<dbReference type="Pfam" id="PF13822">
    <property type="entry name" value="ACC_epsilon"/>
    <property type="match status" value="1"/>
</dbReference>
<reference evidence="2 3" key="1">
    <citation type="submission" date="2024-01" db="EMBL/GenBank/DDBJ databases">
        <title>Draft genome sequence of Gordonia sp. PKS22-38.</title>
        <authorList>
            <person name="Suphannarot A."/>
            <person name="Mingma R."/>
        </authorList>
    </citation>
    <scope>NUCLEOTIDE SEQUENCE [LARGE SCALE GENOMIC DNA]</scope>
    <source>
        <strain evidence="2 3">PKS22-38</strain>
    </source>
</reference>
<evidence type="ECO:0000313" key="3">
    <source>
        <dbReference type="Proteomes" id="UP001335729"/>
    </source>
</evidence>
<dbReference type="Proteomes" id="UP001335729">
    <property type="component" value="Unassembled WGS sequence"/>
</dbReference>
<dbReference type="InterPro" id="IPR032716">
    <property type="entry name" value="ACC_epsilon"/>
</dbReference>
<feature type="region of interest" description="Disordered" evidence="1">
    <location>
        <begin position="45"/>
        <end position="67"/>
    </location>
</feature>